<evidence type="ECO:0000313" key="3">
    <source>
        <dbReference type="EMBL" id="AXX93216.1"/>
    </source>
</evidence>
<dbReference type="AlphaFoldDB" id="A0A2G1DJ50"/>
<dbReference type="Proteomes" id="UP000221222">
    <property type="component" value="Unassembled WGS sequence"/>
</dbReference>
<evidence type="ECO:0000313" key="4">
    <source>
        <dbReference type="EMBL" id="PHO18470.1"/>
    </source>
</evidence>
<dbReference type="EMBL" id="NXFY01000006">
    <property type="protein sequence ID" value="PHO18470.1"/>
    <property type="molecule type" value="Genomic_DNA"/>
</dbReference>
<keyword evidence="1" id="KW-0560">Oxidoreductase</keyword>
<evidence type="ECO:0000259" key="2">
    <source>
        <dbReference type="Pfam" id="PF02525"/>
    </source>
</evidence>
<reference evidence="4 5" key="1">
    <citation type="submission" date="2017-09" db="EMBL/GenBank/DDBJ databases">
        <title>Arcobacter canalis sp. nov., a new species isolated from a water canal contaminated with urban sewage.</title>
        <authorList>
            <person name="Perez-Cataluna A."/>
            <person name="Salas-Masso N."/>
            <person name="Figueras M.J."/>
        </authorList>
    </citation>
    <scope>NUCLEOTIDE SEQUENCE [LARGE SCALE GENOMIC DNA]</scope>
    <source>
        <strain evidence="4 5">F98-3</strain>
    </source>
</reference>
<sequence length="173" mass="20497">MKKILINLVHPNFDESIVNKKILEGVSEFKNITINNLYLKYPDFKIDIKKEQDLLLENDVIIFQFPMYWFSSPSLLKEWFDLVLEPGFAYGKDYKLKGKDFCIAVSCGAEKKDYVSDNENMMTNLLYPFYGTSLYIQMNYKEPFITYSAEKGLSEETLNKYNQEYLEYIKKLF</sequence>
<dbReference type="RefSeq" id="WP_099342107.1">
    <property type="nucleotide sequence ID" value="NZ_CP032098.1"/>
</dbReference>
<dbReference type="PANTHER" id="PTHR47307">
    <property type="entry name" value="GLUTATHIONE-REGULATED POTASSIUM-EFFLUX SYSTEM ANCILLARY PROTEIN KEFG"/>
    <property type="match status" value="1"/>
</dbReference>
<dbReference type="InterPro" id="IPR003680">
    <property type="entry name" value="Flavodoxin_fold"/>
</dbReference>
<dbReference type="GO" id="GO:0010181">
    <property type="term" value="F:FMN binding"/>
    <property type="evidence" value="ECO:0007669"/>
    <property type="project" value="TreeGrafter"/>
</dbReference>
<dbReference type="PANTHER" id="PTHR47307:SF1">
    <property type="entry name" value="GLUTATHIONE-REGULATED POTASSIUM-EFFLUX SYSTEM ANCILLARY PROTEIN KEFG"/>
    <property type="match status" value="1"/>
</dbReference>
<feature type="domain" description="Flavodoxin-like fold" evidence="2">
    <location>
        <begin position="2"/>
        <end position="168"/>
    </location>
</feature>
<dbReference type="GO" id="GO:0009055">
    <property type="term" value="F:electron transfer activity"/>
    <property type="evidence" value="ECO:0007669"/>
    <property type="project" value="TreeGrafter"/>
</dbReference>
<dbReference type="Proteomes" id="UP000262712">
    <property type="component" value="Chromosome"/>
</dbReference>
<name>A0A2G1DJ50_9BACT</name>
<dbReference type="KEGG" id="amol:AMOL_2263"/>
<keyword evidence="5" id="KW-1185">Reference proteome</keyword>
<dbReference type="EMBL" id="CP032098">
    <property type="protein sequence ID" value="AXX93216.1"/>
    <property type="molecule type" value="Genomic_DNA"/>
</dbReference>
<dbReference type="InterPro" id="IPR029039">
    <property type="entry name" value="Flavoprotein-like_sf"/>
</dbReference>
<evidence type="ECO:0000256" key="1">
    <source>
        <dbReference type="ARBA" id="ARBA00023002"/>
    </source>
</evidence>
<dbReference type="InterPro" id="IPR046980">
    <property type="entry name" value="KefG/KefF"/>
</dbReference>
<proteinExistence type="predicted"/>
<dbReference type="SUPFAM" id="SSF52218">
    <property type="entry name" value="Flavoproteins"/>
    <property type="match status" value="1"/>
</dbReference>
<dbReference type="GO" id="GO:0003955">
    <property type="term" value="F:NAD(P)H dehydrogenase (quinone) activity"/>
    <property type="evidence" value="ECO:0007669"/>
    <property type="project" value="TreeGrafter"/>
</dbReference>
<dbReference type="Gene3D" id="3.40.50.360">
    <property type="match status" value="1"/>
</dbReference>
<organism evidence="4 5">
    <name type="scientific">Malaciobacter molluscorum LMG 25693</name>
    <dbReference type="NCBI Taxonomy" id="870501"/>
    <lineage>
        <taxon>Bacteria</taxon>
        <taxon>Pseudomonadati</taxon>
        <taxon>Campylobacterota</taxon>
        <taxon>Epsilonproteobacteria</taxon>
        <taxon>Campylobacterales</taxon>
        <taxon>Arcobacteraceae</taxon>
        <taxon>Malaciobacter</taxon>
    </lineage>
</organism>
<reference evidence="3 6" key="2">
    <citation type="submission" date="2018-08" db="EMBL/GenBank/DDBJ databases">
        <title>Complete genome of the Arcobacter molluscorum type strain LMG 25693.</title>
        <authorList>
            <person name="Miller W.G."/>
            <person name="Yee E."/>
            <person name="Bono J.L."/>
        </authorList>
    </citation>
    <scope>NUCLEOTIDE SEQUENCE [LARGE SCALE GENOMIC DNA]</scope>
    <source>
        <strain evidence="3 6">CECT 7696</strain>
    </source>
</reference>
<accession>A0A2G1DJ50</accession>
<evidence type="ECO:0000313" key="6">
    <source>
        <dbReference type="Proteomes" id="UP000262712"/>
    </source>
</evidence>
<gene>
    <name evidence="3" type="ORF">AMOL_2263</name>
    <name evidence="4" type="ORF">CPU12_05615</name>
</gene>
<evidence type="ECO:0000313" key="5">
    <source>
        <dbReference type="Proteomes" id="UP000221222"/>
    </source>
</evidence>
<dbReference type="Pfam" id="PF02525">
    <property type="entry name" value="Flavodoxin_2"/>
    <property type="match status" value="1"/>
</dbReference>
<protein>
    <submittedName>
        <fullName evidence="3">Flavodoxin-like fold domain-containing protein</fullName>
    </submittedName>
    <submittedName>
        <fullName evidence="4">General stress protein</fullName>
    </submittedName>
</protein>